<organism evidence="11 12">
    <name type="scientific">Tricholomella constricta</name>
    <dbReference type="NCBI Taxonomy" id="117010"/>
    <lineage>
        <taxon>Eukaryota</taxon>
        <taxon>Fungi</taxon>
        <taxon>Dikarya</taxon>
        <taxon>Basidiomycota</taxon>
        <taxon>Agaricomycotina</taxon>
        <taxon>Agaricomycetes</taxon>
        <taxon>Agaricomycetidae</taxon>
        <taxon>Agaricales</taxon>
        <taxon>Tricholomatineae</taxon>
        <taxon>Lyophyllaceae</taxon>
        <taxon>Tricholomella</taxon>
    </lineage>
</organism>
<evidence type="ECO:0000256" key="7">
    <source>
        <dbReference type="ARBA" id="ARBA00048881"/>
    </source>
</evidence>
<evidence type="ECO:0000256" key="6">
    <source>
        <dbReference type="ARBA" id="ARBA00048233"/>
    </source>
</evidence>
<reference evidence="11 12" key="1">
    <citation type="journal article" date="2020" name="ISME J.">
        <title>Uncovering the hidden diversity of litter-decomposition mechanisms in mushroom-forming fungi.</title>
        <authorList>
            <person name="Floudas D."/>
            <person name="Bentzer J."/>
            <person name="Ahren D."/>
            <person name="Johansson T."/>
            <person name="Persson P."/>
            <person name="Tunlid A."/>
        </authorList>
    </citation>
    <scope>NUCLEOTIDE SEQUENCE [LARGE SCALE GENOMIC DNA]</scope>
    <source>
        <strain evidence="11 12">CBS 661.87</strain>
    </source>
</reference>
<comment type="similarity">
    <text evidence="1">Belongs to the tyrosinase family.</text>
</comment>
<feature type="domain" description="Tyrosinase copper-binding" evidence="10">
    <location>
        <begin position="363"/>
        <end position="374"/>
    </location>
</feature>
<evidence type="ECO:0000256" key="4">
    <source>
        <dbReference type="ARBA" id="ARBA00023008"/>
    </source>
</evidence>
<dbReference type="PROSITE" id="PS00497">
    <property type="entry name" value="TYROSINASE_1"/>
    <property type="match status" value="1"/>
</dbReference>
<dbReference type="PANTHER" id="PTHR11474">
    <property type="entry name" value="TYROSINASE FAMILY MEMBER"/>
    <property type="match status" value="1"/>
</dbReference>
<dbReference type="InterPro" id="IPR008922">
    <property type="entry name" value="Di-copper_centre_dom_sf"/>
</dbReference>
<feature type="domain" description="Tyrosinase copper-binding" evidence="9">
    <location>
        <begin position="115"/>
        <end position="132"/>
    </location>
</feature>
<evidence type="ECO:0000313" key="11">
    <source>
        <dbReference type="EMBL" id="KAF5381295.1"/>
    </source>
</evidence>
<dbReference type="EC" id="1.14.18.1" evidence="2"/>
<evidence type="ECO:0000256" key="2">
    <source>
        <dbReference type="ARBA" id="ARBA00011906"/>
    </source>
</evidence>
<keyword evidence="3" id="KW-0479">Metal-binding</keyword>
<dbReference type="SUPFAM" id="SSF48056">
    <property type="entry name" value="Di-copper centre-containing domain"/>
    <property type="match status" value="1"/>
</dbReference>
<evidence type="ECO:0000256" key="3">
    <source>
        <dbReference type="ARBA" id="ARBA00022723"/>
    </source>
</evidence>
<dbReference type="OrthoDB" id="6132182at2759"/>
<keyword evidence="5" id="KW-0470">Melanin biosynthesis</keyword>
<sequence>MAERTMSYLITGRSGTGVQDRLAIDTLQTKDKQFSLFILAFLVVQERTDEVQKLLPNFTYTPSSAATYREIAGIHGLPYSRYSGDPKDTDNSHYDGQDKKDTMPSPSRFGGYCNHGSVLFPTWHRPYVLLLEQAIGEAAVAIATFIEGNYTNSGIWIDDANQLRLPSVNCVPFLIPLTDTGTFFLASRYWDWAGKDVGQDGIPDVFCTYEVQILDPTGTGSKTPIANPLSYYPFAEIPDGFNSVTHQDDAGKTETAYFANWQVTTRHAPSSPDPYPKSDIEALNADLKKSAADLRDKIARLFTFLDGSEAESPYIWDEFSNHTVESSPETKYHAGSLEGVHDSIHDIIGGNGHMGFPDYAGFDPFFFIHHTTVDRFFALWEWCYPDYWMNDGYGDPPNPWTQGRGTWYEVYNEKIDPDSALAPFRNDSDIYWTSSQARFLDPSGSPKYYSYPEVAGIKVDKPAETQEDRDKARAALQQHYGLDPDSTQAKLKAAKLDFFQSSAPAGHKGFDYRVFVVVVQLPEHAFNTSYSFRLHHQKSKDEEQLIGSVAVFARPDYSPCKGCAARRDNRNMVRGIVTIPPVVIDHIIRTSEHGLNNRAVKEEKLISGIKEALKGRLLDSAGRELGIGHVKKPLREGKRLPSHLVPSGIELHSSAVARPLDGGPVHFYDWKYHSGIFEHGWEKGRGFPKGM</sequence>
<dbReference type="Gene3D" id="1.10.1280.10">
    <property type="entry name" value="Di-copper center containing domain from catechol oxidase"/>
    <property type="match status" value="2"/>
</dbReference>
<dbReference type="AlphaFoldDB" id="A0A8H5HDP7"/>
<protein>
    <recommendedName>
        <fullName evidence="2">tyrosinase</fullName>
        <ecNumber evidence="2">1.14.18.1</ecNumber>
    </recommendedName>
</protein>
<dbReference type="GO" id="GO:0004503">
    <property type="term" value="F:tyrosinase activity"/>
    <property type="evidence" value="ECO:0007669"/>
    <property type="project" value="UniProtKB-EC"/>
</dbReference>
<evidence type="ECO:0000259" key="10">
    <source>
        <dbReference type="PROSITE" id="PS00498"/>
    </source>
</evidence>
<keyword evidence="12" id="KW-1185">Reference proteome</keyword>
<dbReference type="PRINTS" id="PR00092">
    <property type="entry name" value="TYROSINASE"/>
</dbReference>
<name>A0A8H5HDP7_9AGAR</name>
<dbReference type="PANTHER" id="PTHR11474:SF76">
    <property type="entry name" value="SHKT DOMAIN-CONTAINING PROTEIN"/>
    <property type="match status" value="1"/>
</dbReference>
<evidence type="ECO:0000313" key="12">
    <source>
        <dbReference type="Proteomes" id="UP000565441"/>
    </source>
</evidence>
<dbReference type="Pfam" id="PF00264">
    <property type="entry name" value="Tyrosinase"/>
    <property type="match status" value="1"/>
</dbReference>
<dbReference type="GO" id="GO:0046872">
    <property type="term" value="F:metal ion binding"/>
    <property type="evidence" value="ECO:0007669"/>
    <property type="project" value="UniProtKB-KW"/>
</dbReference>
<evidence type="ECO:0000256" key="1">
    <source>
        <dbReference type="ARBA" id="ARBA00009928"/>
    </source>
</evidence>
<comment type="catalytic activity">
    <reaction evidence="6">
        <text>2 L-dopa + O2 = 2 L-dopaquinone + 2 H2O</text>
        <dbReference type="Rhea" id="RHEA:34287"/>
        <dbReference type="ChEBI" id="CHEBI:15377"/>
        <dbReference type="ChEBI" id="CHEBI:15379"/>
        <dbReference type="ChEBI" id="CHEBI:57504"/>
        <dbReference type="ChEBI" id="CHEBI:57924"/>
        <dbReference type="EC" id="1.14.18.1"/>
    </reaction>
</comment>
<keyword evidence="4" id="KW-0186">Copper</keyword>
<evidence type="ECO:0000256" key="5">
    <source>
        <dbReference type="ARBA" id="ARBA00023101"/>
    </source>
</evidence>
<dbReference type="Proteomes" id="UP000565441">
    <property type="component" value="Unassembled WGS sequence"/>
</dbReference>
<proteinExistence type="inferred from homology"/>
<dbReference type="InterPro" id="IPR050316">
    <property type="entry name" value="Tyrosinase/Hemocyanin"/>
</dbReference>
<comment type="caution">
    <text evidence="11">The sequence shown here is derived from an EMBL/GenBank/DDBJ whole genome shotgun (WGS) entry which is preliminary data.</text>
</comment>
<dbReference type="InterPro" id="IPR002227">
    <property type="entry name" value="Tyrosinase_Cu-bd"/>
</dbReference>
<evidence type="ECO:0000256" key="8">
    <source>
        <dbReference type="SAM" id="MobiDB-lite"/>
    </source>
</evidence>
<dbReference type="EMBL" id="JAACJP010000011">
    <property type="protein sequence ID" value="KAF5381295.1"/>
    <property type="molecule type" value="Genomic_DNA"/>
</dbReference>
<evidence type="ECO:0000259" key="9">
    <source>
        <dbReference type="PROSITE" id="PS00497"/>
    </source>
</evidence>
<feature type="region of interest" description="Disordered" evidence="8">
    <location>
        <begin position="82"/>
        <end position="101"/>
    </location>
</feature>
<feature type="compositionally biased region" description="Basic and acidic residues" evidence="8">
    <location>
        <begin position="84"/>
        <end position="101"/>
    </location>
</feature>
<accession>A0A8H5HDP7</accession>
<gene>
    <name evidence="11" type="ORF">D9615_008337</name>
</gene>
<comment type="catalytic activity">
    <reaction evidence="7">
        <text>L-tyrosine + O2 = L-dopaquinone + H2O</text>
        <dbReference type="Rhea" id="RHEA:18117"/>
        <dbReference type="ChEBI" id="CHEBI:15377"/>
        <dbReference type="ChEBI" id="CHEBI:15379"/>
        <dbReference type="ChEBI" id="CHEBI:57924"/>
        <dbReference type="ChEBI" id="CHEBI:58315"/>
        <dbReference type="EC" id="1.14.18.1"/>
    </reaction>
</comment>
<dbReference type="GO" id="GO:0042438">
    <property type="term" value="P:melanin biosynthetic process"/>
    <property type="evidence" value="ECO:0007669"/>
    <property type="project" value="UniProtKB-KW"/>
</dbReference>
<dbReference type="PROSITE" id="PS00498">
    <property type="entry name" value="TYROSINASE_2"/>
    <property type="match status" value="1"/>
</dbReference>